<feature type="transmembrane region" description="Helical" evidence="10">
    <location>
        <begin position="172"/>
        <end position="190"/>
    </location>
</feature>
<comment type="function">
    <text evidence="10">Regulates also the sphingolipid metabolism.</text>
</comment>
<accession>A0ABR4N4K1</accession>
<feature type="transmembrane region" description="Helical" evidence="10">
    <location>
        <begin position="76"/>
        <end position="94"/>
    </location>
</feature>
<keyword evidence="3 10" id="KW-0813">Transport</keyword>
<evidence type="ECO:0000256" key="9">
    <source>
        <dbReference type="ARBA" id="ARBA00023136"/>
    </source>
</evidence>
<comment type="subcellular location">
    <subcellularLocation>
        <location evidence="1 10">Endoplasmic reticulum membrane</location>
        <topology evidence="1 10">Multi-pass membrane protein</topology>
    </subcellularLocation>
    <subcellularLocation>
        <location evidence="10">Golgi apparatus membrane</location>
        <topology evidence="10">Multi-pass membrane protein</topology>
    </subcellularLocation>
</comment>
<evidence type="ECO:0000256" key="4">
    <source>
        <dbReference type="ARBA" id="ARBA00022692"/>
    </source>
</evidence>
<comment type="function">
    <text evidence="10">Mediator of sterol homeostasis involved in sterol uptake, trafficking and distribution into membranes.</text>
</comment>
<evidence type="ECO:0000256" key="10">
    <source>
        <dbReference type="RuleBase" id="RU368065"/>
    </source>
</evidence>
<dbReference type="InterPro" id="IPR007290">
    <property type="entry name" value="Arv1"/>
</dbReference>
<keyword evidence="4 10" id="KW-0812">Transmembrane</keyword>
<protein>
    <recommendedName>
        <fullName evidence="10">Protein ARV</fullName>
    </recommendedName>
</protein>
<dbReference type="Pfam" id="PF04161">
    <property type="entry name" value="Arv1"/>
    <property type="match status" value="1"/>
</dbReference>
<name>A0ABR4N4K1_9FUNG</name>
<feature type="transmembrane region" description="Helical" evidence="10">
    <location>
        <begin position="114"/>
        <end position="140"/>
    </location>
</feature>
<keyword evidence="8 10" id="KW-0443">Lipid metabolism</keyword>
<comment type="caution">
    <text evidence="11">The sequence shown here is derived from an EMBL/GenBank/DDBJ whole genome shotgun (WGS) entry which is preliminary data.</text>
</comment>
<dbReference type="Proteomes" id="UP001527925">
    <property type="component" value="Unassembled WGS sequence"/>
</dbReference>
<evidence type="ECO:0000256" key="2">
    <source>
        <dbReference type="ARBA" id="ARBA00009187"/>
    </source>
</evidence>
<evidence type="ECO:0000313" key="12">
    <source>
        <dbReference type="Proteomes" id="UP001527925"/>
    </source>
</evidence>
<evidence type="ECO:0000313" key="11">
    <source>
        <dbReference type="EMBL" id="KAL2914482.1"/>
    </source>
</evidence>
<keyword evidence="10" id="KW-0746">Sphingolipid metabolism</keyword>
<evidence type="ECO:0000256" key="5">
    <source>
        <dbReference type="ARBA" id="ARBA00022824"/>
    </source>
</evidence>
<reference evidence="11 12" key="1">
    <citation type="submission" date="2023-09" db="EMBL/GenBank/DDBJ databases">
        <title>Pangenome analysis of Batrachochytrium dendrobatidis and related Chytrids.</title>
        <authorList>
            <person name="Yacoub M.N."/>
            <person name="Stajich J.E."/>
            <person name="James T.Y."/>
        </authorList>
    </citation>
    <scope>NUCLEOTIDE SEQUENCE [LARGE SCALE GENOMIC DNA]</scope>
    <source>
        <strain evidence="11 12">JEL0888</strain>
    </source>
</reference>
<comment type="similarity">
    <text evidence="2 10">Belongs to the ARV1 family.</text>
</comment>
<proteinExistence type="inferred from homology"/>
<sequence length="227" mass="26253">MPVCIECGEPVPTLYVEYGKGNIRLQRCDKCQTFADRYLEFDYVIIFIDMLLHKRPVYRHLIFNRLQYSARGWNGGLIRLGVLLVLFEVFMKWFRLDRRNKAVAPDDVALHTQYLYMLSICAFETFLLHAGVRAAVALIYNQLSMSLVLSSFGKILLIVMVVWKFYEPDPSILVNILVFTSNIEALSVFLKTSIPKTFVILNAGMVLRMLGQLCIRQFDPHMEVVFV</sequence>
<keyword evidence="12" id="KW-1185">Reference proteome</keyword>
<evidence type="ECO:0000256" key="3">
    <source>
        <dbReference type="ARBA" id="ARBA00022448"/>
    </source>
</evidence>
<gene>
    <name evidence="11" type="primary">ARV1</name>
    <name evidence="11" type="ORF">HK105_206049</name>
</gene>
<dbReference type="EMBL" id="JADGIZ020000033">
    <property type="protein sequence ID" value="KAL2914482.1"/>
    <property type="molecule type" value="Genomic_DNA"/>
</dbReference>
<keyword evidence="5 10" id="KW-0256">Endoplasmic reticulum</keyword>
<evidence type="ECO:0000256" key="8">
    <source>
        <dbReference type="ARBA" id="ARBA00023098"/>
    </source>
</evidence>
<keyword evidence="6 10" id="KW-1133">Transmembrane helix</keyword>
<keyword evidence="7 10" id="KW-0445">Lipid transport</keyword>
<dbReference type="PANTHER" id="PTHR14467">
    <property type="entry name" value="ARV1"/>
    <property type="match status" value="1"/>
</dbReference>
<keyword evidence="9 10" id="KW-0472">Membrane</keyword>
<evidence type="ECO:0000256" key="7">
    <source>
        <dbReference type="ARBA" id="ARBA00023055"/>
    </source>
</evidence>
<dbReference type="PANTHER" id="PTHR14467:SF0">
    <property type="entry name" value="PROTEIN ARV1"/>
    <property type="match status" value="1"/>
</dbReference>
<evidence type="ECO:0000256" key="6">
    <source>
        <dbReference type="ARBA" id="ARBA00022989"/>
    </source>
</evidence>
<keyword evidence="10" id="KW-0333">Golgi apparatus</keyword>
<organism evidence="11 12">
    <name type="scientific">Polyrhizophydium stewartii</name>
    <dbReference type="NCBI Taxonomy" id="2732419"/>
    <lineage>
        <taxon>Eukaryota</taxon>
        <taxon>Fungi</taxon>
        <taxon>Fungi incertae sedis</taxon>
        <taxon>Chytridiomycota</taxon>
        <taxon>Chytridiomycota incertae sedis</taxon>
        <taxon>Chytridiomycetes</taxon>
        <taxon>Rhizophydiales</taxon>
        <taxon>Rhizophydiales incertae sedis</taxon>
        <taxon>Polyrhizophydium</taxon>
    </lineage>
</organism>
<evidence type="ECO:0000256" key="1">
    <source>
        <dbReference type="ARBA" id="ARBA00004477"/>
    </source>
</evidence>
<feature type="transmembrane region" description="Helical" evidence="10">
    <location>
        <begin position="147"/>
        <end position="166"/>
    </location>
</feature>